<sequence length="338" mass="35219">MQLADASAHAAWTRLASDRSEAGRAELLDRVTRLFLAGPPPSPVAAALYADVVLRLLAGLPAGRAAALAARLAEAPDLPVRLALHLAAQPIAVAAPLLRHSPVLGTADLARLAEAHGAPHRAAIAMRRDLDPALVEGLVEGGERTVLHALAANDAAPLSGRALAILLGRAEADGELRARLAARQDAPAEVAERLVPFLARQLRALRAMALRSPPAIPPTPWLSPEAVAEALRPHTEESRLRALSTLIATAIGLPAARVAELIGRRDPAPIAALCKVAGLPGDVFAALVGLSGAGARRPAREVERLARRYETLSLADAERGLALLGIRRPRARGTPTGP</sequence>
<dbReference type="AlphaFoldDB" id="A0A7W9FLS3"/>
<name>A0A7W9FLS3_9HYPH</name>
<dbReference type="RefSeq" id="WP_183855284.1">
    <property type="nucleotide sequence ID" value="NZ_JACHOO010000003.1"/>
</dbReference>
<proteinExistence type="predicted"/>
<dbReference type="Proteomes" id="UP000523821">
    <property type="component" value="Unassembled WGS sequence"/>
</dbReference>
<organism evidence="1 2">
    <name type="scientific">Prosthecomicrobium pneumaticum</name>
    <dbReference type="NCBI Taxonomy" id="81895"/>
    <lineage>
        <taxon>Bacteria</taxon>
        <taxon>Pseudomonadati</taxon>
        <taxon>Pseudomonadota</taxon>
        <taxon>Alphaproteobacteria</taxon>
        <taxon>Hyphomicrobiales</taxon>
        <taxon>Kaistiaceae</taxon>
        <taxon>Prosthecomicrobium</taxon>
    </lineage>
</organism>
<dbReference type="EMBL" id="JACHOO010000003">
    <property type="protein sequence ID" value="MBB5752997.1"/>
    <property type="molecule type" value="Genomic_DNA"/>
</dbReference>
<accession>A0A7W9FLS3</accession>
<dbReference type="Pfam" id="PF10098">
    <property type="entry name" value="DUF2336"/>
    <property type="match status" value="2"/>
</dbReference>
<reference evidence="1 2" key="1">
    <citation type="submission" date="2020-08" db="EMBL/GenBank/DDBJ databases">
        <title>Genomic Encyclopedia of Type Strains, Phase IV (KMG-IV): sequencing the most valuable type-strain genomes for metagenomic binning, comparative biology and taxonomic classification.</title>
        <authorList>
            <person name="Goeker M."/>
        </authorList>
    </citation>
    <scope>NUCLEOTIDE SEQUENCE [LARGE SCALE GENOMIC DNA]</scope>
    <source>
        <strain evidence="1 2">DSM 16268</strain>
    </source>
</reference>
<gene>
    <name evidence="1" type="ORF">GGQ63_002051</name>
</gene>
<comment type="caution">
    <text evidence="1">The sequence shown here is derived from an EMBL/GenBank/DDBJ whole genome shotgun (WGS) entry which is preliminary data.</text>
</comment>
<protein>
    <submittedName>
        <fullName evidence="1">Uncharacterized protein (DUF2336 family)</fullName>
    </submittedName>
</protein>
<keyword evidence="2" id="KW-1185">Reference proteome</keyword>
<evidence type="ECO:0000313" key="2">
    <source>
        <dbReference type="Proteomes" id="UP000523821"/>
    </source>
</evidence>
<evidence type="ECO:0000313" key="1">
    <source>
        <dbReference type="EMBL" id="MBB5752997.1"/>
    </source>
</evidence>
<dbReference type="InterPro" id="IPR019285">
    <property type="entry name" value="DUF2336"/>
</dbReference>